<dbReference type="InterPro" id="IPR000055">
    <property type="entry name" value="Restrct_endonuc_typeI_TRD"/>
</dbReference>
<proteinExistence type="predicted"/>
<dbReference type="Proteomes" id="UP001214039">
    <property type="component" value="Chromosome"/>
</dbReference>
<evidence type="ECO:0000313" key="3">
    <source>
        <dbReference type="Proteomes" id="UP001214039"/>
    </source>
</evidence>
<keyword evidence="2" id="KW-0540">Nuclease</keyword>
<dbReference type="EMBL" id="CP113498">
    <property type="protein sequence ID" value="WFQ93379.1"/>
    <property type="molecule type" value="Genomic_DNA"/>
</dbReference>
<keyword evidence="2" id="KW-0378">Hydrolase</keyword>
<evidence type="ECO:0000259" key="1">
    <source>
        <dbReference type="Pfam" id="PF01420"/>
    </source>
</evidence>
<keyword evidence="2" id="KW-0255">Endonuclease</keyword>
<feature type="domain" description="Type I restriction modification DNA specificity" evidence="1">
    <location>
        <begin position="18"/>
        <end position="137"/>
    </location>
</feature>
<reference evidence="2" key="1">
    <citation type="submission" date="2022-11" db="EMBL/GenBank/DDBJ databases">
        <title>Comparative genomic analysis of Mycoplasma feriruminatoris and the Mycoplasma mycoides cluster.</title>
        <authorList>
            <person name="Baby V."/>
            <person name="Ambroset C."/>
            <person name="Gaurivaud P."/>
            <person name="Boury C."/>
            <person name="Guichoux E."/>
            <person name="Lartigue C."/>
            <person name="Tardy F."/>
            <person name="Sirand-Pugnet P."/>
        </authorList>
    </citation>
    <scope>NUCLEOTIDE SEQUENCE [LARGE SCALE GENOMIC DNA]</scope>
    <source>
        <strain evidence="2">L15181</strain>
    </source>
</reference>
<organism evidence="2 3">
    <name type="scientific">Mycoplasma feriruminatoris</name>
    <dbReference type="NCBI Taxonomy" id="1179777"/>
    <lineage>
        <taxon>Bacteria</taxon>
        <taxon>Bacillati</taxon>
        <taxon>Mycoplasmatota</taxon>
        <taxon>Mollicutes</taxon>
        <taxon>Mycoplasmataceae</taxon>
        <taxon>Mycoplasma</taxon>
    </lineage>
</organism>
<protein>
    <submittedName>
        <fullName evidence="2">Restriction endonuclease</fullName>
    </submittedName>
</protein>
<accession>A0ABY8HUT0</accession>
<keyword evidence="3" id="KW-1185">Reference proteome</keyword>
<dbReference type="Pfam" id="PF01420">
    <property type="entry name" value="Methylase_S"/>
    <property type="match status" value="1"/>
</dbReference>
<sequence length="189" mass="21393">MVNNEVGSLPATTAVVSNNQIGKYISPIGATILSNVFSATANGFGKAFYQPREFTVLQDSYAFTFKDKIIDPNDCYAFILGVLNKIYVKYNWSNKSGWNKIKNEYIKLPIKENKIDWTFIKQINAELEAQHIAELEAQHIAELEAYLKVTGLKNFELTDEEQKAIREYDKVAGGGLNYTICSQYIMLEV</sequence>
<name>A0ABY8HUT0_9MOLU</name>
<dbReference type="GO" id="GO:0004519">
    <property type="term" value="F:endonuclease activity"/>
    <property type="evidence" value="ECO:0007669"/>
    <property type="project" value="UniProtKB-KW"/>
</dbReference>
<gene>
    <name evidence="2" type="ORF">MFERI15181_00287</name>
</gene>
<evidence type="ECO:0000313" key="2">
    <source>
        <dbReference type="EMBL" id="WFQ93379.1"/>
    </source>
</evidence>